<accession>A0A075WBX3</accession>
<evidence type="ECO:0000256" key="1">
    <source>
        <dbReference type="ARBA" id="ARBA00008984"/>
    </source>
</evidence>
<dbReference type="EMBL" id="CP006577">
    <property type="protein sequence ID" value="AIG97007.1"/>
    <property type="molecule type" value="Genomic_DNA"/>
</dbReference>
<organism evidence="3 4">
    <name type="scientific">Archaeoglobus fulgidus DSM 8774</name>
    <dbReference type="NCBI Taxonomy" id="1344584"/>
    <lineage>
        <taxon>Archaea</taxon>
        <taxon>Methanobacteriati</taxon>
        <taxon>Methanobacteriota</taxon>
        <taxon>Archaeoglobi</taxon>
        <taxon>Archaeoglobales</taxon>
        <taxon>Archaeoglobaceae</taxon>
        <taxon>Archaeoglobus</taxon>
    </lineage>
</organism>
<name>A0A075WBX3_ARCFL</name>
<dbReference type="HOGENOM" id="CLU_165255_1_2_2"/>
<dbReference type="AlphaFoldDB" id="A0A075WBX3"/>
<dbReference type="InterPro" id="IPR036868">
    <property type="entry name" value="TusA-like_sf"/>
</dbReference>
<feature type="domain" description="UPF0033" evidence="2">
    <location>
        <begin position="4"/>
        <end position="28"/>
    </location>
</feature>
<comment type="similarity">
    <text evidence="1">Belongs to the sulfur carrier protein TusA family.</text>
</comment>
<dbReference type="SUPFAM" id="SSF64307">
    <property type="entry name" value="SirA-like"/>
    <property type="match status" value="1"/>
</dbReference>
<evidence type="ECO:0000259" key="2">
    <source>
        <dbReference type="PROSITE" id="PS01148"/>
    </source>
</evidence>
<dbReference type="InterPro" id="IPR001455">
    <property type="entry name" value="TusA-like"/>
</dbReference>
<gene>
    <name evidence="3" type="ORF">AFULGI_00001710</name>
</gene>
<dbReference type="KEGG" id="afg:AFULGI_00001710"/>
<sequence length="77" mass="8702">MKQVDCIGLYCPEPVFRARKAMEESEVGEIIEILADDPAAESDIPVLVKKLGQELVEFEKLEDGVLRFVVKIVKEVR</sequence>
<evidence type="ECO:0000313" key="3">
    <source>
        <dbReference type="EMBL" id="AIG97007.1"/>
    </source>
</evidence>
<dbReference type="GeneID" id="24793723"/>
<dbReference type="Gene3D" id="3.30.110.40">
    <property type="entry name" value="TusA-like domain"/>
    <property type="match status" value="1"/>
</dbReference>
<dbReference type="PROSITE" id="PS01148">
    <property type="entry name" value="UPF0033"/>
    <property type="match status" value="1"/>
</dbReference>
<dbReference type="CDD" id="cd00291">
    <property type="entry name" value="SirA_YedF_YeeD"/>
    <property type="match status" value="1"/>
</dbReference>
<evidence type="ECO:0000313" key="4">
    <source>
        <dbReference type="Proteomes" id="UP000028501"/>
    </source>
</evidence>
<dbReference type="SMR" id="A0A075WBX3"/>
<proteinExistence type="inferred from homology"/>
<reference evidence="3 4" key="1">
    <citation type="submission" date="2013-07" db="EMBL/GenBank/DDBJ databases">
        <title>Genome of Archaeoglobus fulgidus.</title>
        <authorList>
            <person name="Fiebig A."/>
            <person name="Birkeland N.-K."/>
        </authorList>
    </citation>
    <scope>NUCLEOTIDE SEQUENCE [LARGE SCALE GENOMIC DNA]</scope>
    <source>
        <strain evidence="3 4">DSM 8774</strain>
    </source>
</reference>
<dbReference type="PANTHER" id="PTHR33279">
    <property type="entry name" value="SULFUR CARRIER PROTEIN YEDF-RELATED"/>
    <property type="match status" value="1"/>
</dbReference>
<dbReference type="RefSeq" id="WP_010877700.1">
    <property type="nucleotide sequence ID" value="NZ_CP006577.1"/>
</dbReference>
<dbReference type="PANTHER" id="PTHR33279:SF6">
    <property type="entry name" value="SULFUR CARRIER PROTEIN YEDF-RELATED"/>
    <property type="match status" value="1"/>
</dbReference>
<protein>
    <submittedName>
        <fullName evidence="3">Putative redox protein, regulator of disulfide bond formation</fullName>
    </submittedName>
</protein>
<dbReference type="Pfam" id="PF01206">
    <property type="entry name" value="TusA"/>
    <property type="match status" value="1"/>
</dbReference>
<dbReference type="Proteomes" id="UP000028501">
    <property type="component" value="Chromosome"/>
</dbReference>